<accession>A0A369XT26</accession>
<evidence type="ECO:0000313" key="5">
    <source>
        <dbReference type="Proteomes" id="UP000253831"/>
    </source>
</evidence>
<evidence type="ECO:0000256" key="1">
    <source>
        <dbReference type="ARBA" id="ARBA00006525"/>
    </source>
</evidence>
<gene>
    <name evidence="4" type="primary">dprA</name>
    <name evidence="4" type="ORF">DVS81_06500</name>
</gene>
<feature type="domain" description="DprA winged helix" evidence="3">
    <location>
        <begin position="303"/>
        <end position="358"/>
    </location>
</feature>
<dbReference type="NCBIfam" id="TIGR00732">
    <property type="entry name" value="dprA"/>
    <property type="match status" value="1"/>
</dbReference>
<dbReference type="Pfam" id="PF02481">
    <property type="entry name" value="DNA_processg_A"/>
    <property type="match status" value="1"/>
</dbReference>
<dbReference type="InterPro" id="IPR003488">
    <property type="entry name" value="DprA"/>
</dbReference>
<dbReference type="SUPFAM" id="SSF102405">
    <property type="entry name" value="MCP/YpsA-like"/>
    <property type="match status" value="1"/>
</dbReference>
<dbReference type="PANTHER" id="PTHR43022">
    <property type="entry name" value="PROTEIN SMF"/>
    <property type="match status" value="1"/>
</dbReference>
<comment type="similarity">
    <text evidence="1">Belongs to the DprA/Smf family.</text>
</comment>
<dbReference type="Gene3D" id="1.10.10.10">
    <property type="entry name" value="Winged helix-like DNA-binding domain superfamily/Winged helix DNA-binding domain"/>
    <property type="match status" value="1"/>
</dbReference>
<evidence type="ECO:0000259" key="2">
    <source>
        <dbReference type="Pfam" id="PF02481"/>
    </source>
</evidence>
<dbReference type="InterPro" id="IPR041614">
    <property type="entry name" value="DprA_WH"/>
</dbReference>
<dbReference type="EMBL" id="QPGA01000008">
    <property type="protein sequence ID" value="RDE51347.1"/>
    <property type="molecule type" value="Genomic_DNA"/>
</dbReference>
<evidence type="ECO:0000313" key="4">
    <source>
        <dbReference type="EMBL" id="RDE51347.1"/>
    </source>
</evidence>
<dbReference type="InterPro" id="IPR010994">
    <property type="entry name" value="RuvA_2-like"/>
</dbReference>
<comment type="caution">
    <text evidence="4">The sequence shown here is derived from an EMBL/GenBank/DDBJ whole genome shotgun (WGS) entry which is preliminary data.</text>
</comment>
<organism evidence="4 5">
    <name type="scientific">Candidatus Accumulibacter meliphilus</name>
    <dbReference type="NCBI Taxonomy" id="2211374"/>
    <lineage>
        <taxon>Bacteria</taxon>
        <taxon>Pseudomonadati</taxon>
        <taxon>Pseudomonadota</taxon>
        <taxon>Betaproteobacteria</taxon>
        <taxon>Candidatus Accumulibacter</taxon>
    </lineage>
</organism>
<proteinExistence type="inferred from homology"/>
<feature type="domain" description="Smf/DprA SLOG" evidence="2">
    <location>
        <begin position="80"/>
        <end position="288"/>
    </location>
</feature>
<name>A0A369XT26_9PROT</name>
<evidence type="ECO:0000259" key="3">
    <source>
        <dbReference type="Pfam" id="PF17782"/>
    </source>
</evidence>
<dbReference type="InterPro" id="IPR057666">
    <property type="entry name" value="DrpA_SLOG"/>
</dbReference>
<reference evidence="4 5" key="1">
    <citation type="submission" date="2018-05" db="EMBL/GenBank/DDBJ databases">
        <title>Integrated omic analyses show evidence that a Ca. Accumulibacter phosphatis strain performs denitrification under micro-aerobic conditions.</title>
        <authorList>
            <person name="Camejo P.Y."/>
            <person name="Katherine M.D."/>
            <person name="Daniel N.R."/>
        </authorList>
    </citation>
    <scope>NUCLEOTIDE SEQUENCE [LARGE SCALE GENOMIC DNA]</scope>
    <source>
        <strain evidence="4">UW-LDO-IC</strain>
    </source>
</reference>
<dbReference type="PANTHER" id="PTHR43022:SF1">
    <property type="entry name" value="PROTEIN SMF"/>
    <property type="match status" value="1"/>
</dbReference>
<dbReference type="AlphaFoldDB" id="A0A369XT26"/>
<dbReference type="GO" id="GO:0009294">
    <property type="term" value="P:DNA-mediated transformation"/>
    <property type="evidence" value="ECO:0007669"/>
    <property type="project" value="InterPro"/>
</dbReference>
<protein>
    <submittedName>
        <fullName evidence="4">DNA-protecting protein DprA</fullName>
    </submittedName>
</protein>
<sequence length="366" mass="38043">MGAAESLAAWLRLTLIPGVGGKTQRKLLEAFGPPETIFAAGRATIAGVIGGKAASLLLDTDNRAVVARALAWSEVPGQQLLTLADAEYPQALLQIADPPTLLYVRGRLDLLNKPALAVVGSRNPTPQGLNNAERFAAALAEAGLTIASGLALGIDAAAHRGALRSSSNTVAFIGTGIDRLYPAANQQLALDISARGTIVSEFPLGVPPAAANFPRRNRLISGLSHGTLVVEATVDSGSLITARLAAEQGREVFAIPGSIHSPHSRGCHKLIREGAKLVETVQDVLDELSCPLRPLAAAATPAYPGDARPQDSGLLATIGFDPCSLDELVQRSGLTADVVSVMLLHLELDGQIATLPGGRYQRISQA</sequence>
<dbReference type="Pfam" id="PF17782">
    <property type="entry name" value="WHD_DprA"/>
    <property type="match status" value="1"/>
</dbReference>
<dbReference type="Gene3D" id="3.40.50.450">
    <property type="match status" value="1"/>
</dbReference>
<dbReference type="SUPFAM" id="SSF47781">
    <property type="entry name" value="RuvA domain 2-like"/>
    <property type="match status" value="1"/>
</dbReference>
<dbReference type="InterPro" id="IPR036388">
    <property type="entry name" value="WH-like_DNA-bd_sf"/>
</dbReference>
<dbReference type="Proteomes" id="UP000253831">
    <property type="component" value="Unassembled WGS sequence"/>
</dbReference>